<proteinExistence type="predicted"/>
<dbReference type="RefSeq" id="WP_207153889.1">
    <property type="nucleotide sequence ID" value="NZ_AP024484.1"/>
</dbReference>
<feature type="domain" description="Smr" evidence="1">
    <location>
        <begin position="342"/>
        <end position="400"/>
    </location>
</feature>
<sequence>MKIGDKVRFLSETGGGKVAGFQGNNIVLVEDEDGFQIPFPINEVVLIGEDNYATSKLVSSKMAAESKQNGIEPDGRSIKTLLKDGQDDVDVSLNEEDKYDTVDDEKEVTFRAPVEERKGGNMLSAYIAFVPMDINNVTSTRFETYFVNDSNYYIQFCYMIAEGNSWNLKYKGEVEPNTKLYIEEFGRDALNDMNHIAVQFISYKLEKGFILKPSVDAQFRIDPVKFYKLHTFQDTQFFESPALLYSLIVDDVPARPLVIDPKALKKEMFASADNEKKESQEHVGSYIRRYEDGKNGNAFKIKHRGDDDIVVIDLHADELLDTTAGMNTADILNYQMKKFRDILAEYANKKGQKIVFIHGKGEGVLRSSIINELHYRYKKYAYQDASFQEYGYGATQVTIR</sequence>
<evidence type="ECO:0000313" key="3">
    <source>
        <dbReference type="Proteomes" id="UP001319045"/>
    </source>
</evidence>
<dbReference type="PROSITE" id="PS50828">
    <property type="entry name" value="SMR"/>
    <property type="match status" value="1"/>
</dbReference>
<dbReference type="InterPro" id="IPR018598">
    <property type="entry name" value="DUF2027"/>
</dbReference>
<dbReference type="InterPro" id="IPR036063">
    <property type="entry name" value="Smr_dom_sf"/>
</dbReference>
<accession>A0ABM7P0M4</accession>
<dbReference type="Pfam" id="PF09640">
    <property type="entry name" value="DUF2027"/>
    <property type="match status" value="1"/>
</dbReference>
<dbReference type="SUPFAM" id="SSF158949">
    <property type="entry name" value="Smr-associated domain-like"/>
    <property type="match status" value="1"/>
</dbReference>
<reference evidence="2 3" key="1">
    <citation type="journal article" date="2022" name="Int. J. Syst. Evol. Microbiol.">
        <title>Prevotella herbatica sp. nov., a plant polysaccharide-decomposing anaerobic bacterium isolated from a methanogenic reactor.</title>
        <authorList>
            <person name="Uek A."/>
            <person name="Tonouchi A."/>
            <person name="Kaku N."/>
            <person name="Ueki K."/>
        </authorList>
    </citation>
    <scope>NUCLEOTIDE SEQUENCE [LARGE SCALE GENOMIC DNA]</scope>
    <source>
        <strain evidence="2 3">WR041</strain>
    </source>
</reference>
<keyword evidence="3" id="KW-1185">Reference proteome</keyword>
<protein>
    <submittedName>
        <fullName evidence="2">Mannonate oxidoreductase</fullName>
    </submittedName>
</protein>
<dbReference type="Proteomes" id="UP001319045">
    <property type="component" value="Chromosome"/>
</dbReference>
<dbReference type="InterPro" id="IPR036781">
    <property type="entry name" value="Smr_assoc-like_sf"/>
</dbReference>
<evidence type="ECO:0000313" key="2">
    <source>
        <dbReference type="EMBL" id="BCS86326.1"/>
    </source>
</evidence>
<name>A0ABM7P0M4_9BACT</name>
<evidence type="ECO:0000259" key="1">
    <source>
        <dbReference type="PROSITE" id="PS50828"/>
    </source>
</evidence>
<organism evidence="2 3">
    <name type="scientific">Prevotella herbatica</name>
    <dbReference type="NCBI Taxonomy" id="2801997"/>
    <lineage>
        <taxon>Bacteria</taxon>
        <taxon>Pseudomonadati</taxon>
        <taxon>Bacteroidota</taxon>
        <taxon>Bacteroidia</taxon>
        <taxon>Bacteroidales</taxon>
        <taxon>Prevotellaceae</taxon>
        <taxon>Prevotella</taxon>
    </lineage>
</organism>
<dbReference type="InterPro" id="IPR002625">
    <property type="entry name" value="Smr_dom"/>
</dbReference>
<dbReference type="Pfam" id="PF01713">
    <property type="entry name" value="Smr"/>
    <property type="match status" value="1"/>
</dbReference>
<dbReference type="Gene3D" id="2.60.40.1600">
    <property type="entry name" value="Smr-associated-like"/>
    <property type="match status" value="1"/>
</dbReference>
<gene>
    <name evidence="2" type="ORF">prwr041_22190</name>
</gene>
<dbReference type="EMBL" id="AP024484">
    <property type="protein sequence ID" value="BCS86326.1"/>
    <property type="molecule type" value="Genomic_DNA"/>
</dbReference>
<dbReference type="Gene3D" id="3.30.1370.110">
    <property type="match status" value="1"/>
</dbReference>